<evidence type="ECO:0000313" key="1">
    <source>
        <dbReference type="EMBL" id="MYN11421.1"/>
    </source>
</evidence>
<accession>A0A7X4HHL4</accession>
<dbReference type="Proteomes" id="UP000450676">
    <property type="component" value="Unassembled WGS sequence"/>
</dbReference>
<proteinExistence type="predicted"/>
<evidence type="ECO:0000313" key="2">
    <source>
        <dbReference type="Proteomes" id="UP000450676"/>
    </source>
</evidence>
<comment type="caution">
    <text evidence="1">The sequence shown here is derived from an EMBL/GenBank/DDBJ whole genome shotgun (WGS) entry which is preliminary data.</text>
</comment>
<dbReference type="AlphaFoldDB" id="A0A7X4HHL4"/>
<dbReference type="EMBL" id="WWCU01000079">
    <property type="protein sequence ID" value="MYN11421.1"/>
    <property type="molecule type" value="Genomic_DNA"/>
</dbReference>
<sequence length="503" mass="53633">MMLASVVAAAALAVVVQDQAPLRAAARDTAQQQALLWQGDVLEVRGQRQDFLQVYDHRRERTGYIRASRVRMLGDTPADAPALLSVVRFLRDTPGSEALGIAYTAAYLKAAPADAINGEPFDALGAMAERLAQRASSRQTPQVEQATSAHLEVVAQYGVVLRGVEQDGQVRLCYDGDAYRRVIGMAAGMAAATTVPIAGAPLRPTGAASLPRVTPMQRANAALALTKPACIDPALGVTQRAAYDVWRAGVLDSVPAEGLPEHVQNRLRMRRASVWSAIAFQRARKGVDAPAAANRALEALAGVNKAELAEEDSAAYGEAAVRLGGVRWALEPAPPAAMKLVAPAGLAVTSALGQPGETCVLLVDGKHTAANPLLRRCTYGIVWNASARVNAAGTALALAVQPMDGWRELWIFRKEGAAWVADVLPPASSEPDIGYAEFAGWVPGTDKMLVAREVRSAGAYKRSFELVSIPSLAVERAADKPESLSAFYKWQDPAWKRQTIILR</sequence>
<protein>
    <submittedName>
        <fullName evidence="1">Uncharacterized protein</fullName>
    </submittedName>
</protein>
<gene>
    <name evidence="1" type="ORF">GTP77_29360</name>
</gene>
<name>A0A7X4HHL4_9BURK</name>
<organism evidence="1 2">
    <name type="scientific">Pseudoduganella aquatica</name>
    <dbReference type="NCBI Taxonomy" id="2660641"/>
    <lineage>
        <taxon>Bacteria</taxon>
        <taxon>Pseudomonadati</taxon>
        <taxon>Pseudomonadota</taxon>
        <taxon>Betaproteobacteria</taxon>
        <taxon>Burkholderiales</taxon>
        <taxon>Oxalobacteraceae</taxon>
        <taxon>Telluria group</taxon>
        <taxon>Pseudoduganella</taxon>
    </lineage>
</organism>
<keyword evidence="2" id="KW-1185">Reference proteome</keyword>
<reference evidence="1 2" key="1">
    <citation type="submission" date="2019-12" db="EMBL/GenBank/DDBJ databases">
        <title>Novel species isolated from a subtropical stream in China.</title>
        <authorList>
            <person name="Lu H."/>
        </authorList>
    </citation>
    <scope>NUCLEOTIDE SEQUENCE [LARGE SCALE GENOMIC DNA]</scope>
    <source>
        <strain evidence="1 2">FT127W</strain>
    </source>
</reference>